<name>A0A3N4LV74_9PEZI</name>
<reference evidence="2 3" key="1">
    <citation type="journal article" date="2018" name="Nat. Ecol. Evol.">
        <title>Pezizomycetes genomes reveal the molecular basis of ectomycorrhizal truffle lifestyle.</title>
        <authorList>
            <person name="Murat C."/>
            <person name="Payen T."/>
            <person name="Noel B."/>
            <person name="Kuo A."/>
            <person name="Morin E."/>
            <person name="Chen J."/>
            <person name="Kohler A."/>
            <person name="Krizsan K."/>
            <person name="Balestrini R."/>
            <person name="Da Silva C."/>
            <person name="Montanini B."/>
            <person name="Hainaut M."/>
            <person name="Levati E."/>
            <person name="Barry K.W."/>
            <person name="Belfiori B."/>
            <person name="Cichocki N."/>
            <person name="Clum A."/>
            <person name="Dockter R.B."/>
            <person name="Fauchery L."/>
            <person name="Guy J."/>
            <person name="Iotti M."/>
            <person name="Le Tacon F."/>
            <person name="Lindquist E.A."/>
            <person name="Lipzen A."/>
            <person name="Malagnac F."/>
            <person name="Mello A."/>
            <person name="Molinier V."/>
            <person name="Miyauchi S."/>
            <person name="Poulain J."/>
            <person name="Riccioni C."/>
            <person name="Rubini A."/>
            <person name="Sitrit Y."/>
            <person name="Splivallo R."/>
            <person name="Traeger S."/>
            <person name="Wang M."/>
            <person name="Zifcakova L."/>
            <person name="Wipf D."/>
            <person name="Zambonelli A."/>
            <person name="Paolocci F."/>
            <person name="Nowrousian M."/>
            <person name="Ottonello S."/>
            <person name="Baldrian P."/>
            <person name="Spatafora J.W."/>
            <person name="Henrissat B."/>
            <person name="Nagy L.G."/>
            <person name="Aury J.M."/>
            <person name="Wincker P."/>
            <person name="Grigoriev I.V."/>
            <person name="Bonfante P."/>
            <person name="Martin F.M."/>
        </authorList>
    </citation>
    <scope>NUCLEOTIDE SEQUENCE [LARGE SCALE GENOMIC DNA]</scope>
    <source>
        <strain evidence="2 3">ATCC MYA-4762</strain>
    </source>
</reference>
<feature type="signal peptide" evidence="1">
    <location>
        <begin position="1"/>
        <end position="23"/>
    </location>
</feature>
<evidence type="ECO:0000313" key="3">
    <source>
        <dbReference type="Proteomes" id="UP000267821"/>
    </source>
</evidence>
<dbReference type="AlphaFoldDB" id="A0A3N4LV74"/>
<dbReference type="EMBL" id="ML121537">
    <property type="protein sequence ID" value="RPB25489.1"/>
    <property type="molecule type" value="Genomic_DNA"/>
</dbReference>
<protein>
    <submittedName>
        <fullName evidence="2">Uncharacterized protein</fullName>
    </submittedName>
</protein>
<gene>
    <name evidence="2" type="ORF">L211DRAFT_836203</name>
</gene>
<organism evidence="2 3">
    <name type="scientific">Terfezia boudieri ATCC MYA-4762</name>
    <dbReference type="NCBI Taxonomy" id="1051890"/>
    <lineage>
        <taxon>Eukaryota</taxon>
        <taxon>Fungi</taxon>
        <taxon>Dikarya</taxon>
        <taxon>Ascomycota</taxon>
        <taxon>Pezizomycotina</taxon>
        <taxon>Pezizomycetes</taxon>
        <taxon>Pezizales</taxon>
        <taxon>Pezizaceae</taxon>
        <taxon>Terfezia</taxon>
    </lineage>
</organism>
<evidence type="ECO:0000256" key="1">
    <source>
        <dbReference type="SAM" id="SignalP"/>
    </source>
</evidence>
<sequence>MFGGTITLRVMMVCLLIVCCSFSFSSKFNAVPQAPEIGILNFIAEKNIKKKHVSEMNKGILTR</sequence>
<dbReference type="Proteomes" id="UP000267821">
    <property type="component" value="Unassembled WGS sequence"/>
</dbReference>
<accession>A0A3N4LV74</accession>
<feature type="chain" id="PRO_5018234582" evidence="1">
    <location>
        <begin position="24"/>
        <end position="63"/>
    </location>
</feature>
<dbReference type="InParanoid" id="A0A3N4LV74"/>
<keyword evidence="1" id="KW-0732">Signal</keyword>
<keyword evidence="3" id="KW-1185">Reference proteome</keyword>
<proteinExistence type="predicted"/>
<evidence type="ECO:0000313" key="2">
    <source>
        <dbReference type="EMBL" id="RPB25489.1"/>
    </source>
</evidence>